<evidence type="ECO:0000256" key="2">
    <source>
        <dbReference type="ARBA" id="ARBA00093628"/>
    </source>
</evidence>
<dbReference type="AlphaFoldDB" id="T2DLN6"/>
<reference evidence="6 7" key="1">
    <citation type="journal article" date="2008" name="ISME J.">
        <title>Comparative genomics of two ecotypes of the marine planktonic copiotroph Alteromonas macleodii suggests alternative lifestyles associated with different kinds of particulate organic matter.</title>
        <authorList>
            <person name="Ivars-Martinez E."/>
            <person name="Martin-Cuadrado A.B."/>
            <person name="D'Auria G."/>
            <person name="Mira A."/>
            <person name="Ferriera S."/>
            <person name="Johnson J."/>
            <person name="Friedman R."/>
            <person name="Rodriguez-Valera F."/>
        </authorList>
    </citation>
    <scope>NUCLEOTIDE SEQUENCE [LARGE SCALE GENOMIC DNA]</scope>
    <source>
        <strain evidence="7">DSM 17117 / CIP 110805 / LMG 28347 / Deep ecotype</strain>
    </source>
</reference>
<feature type="domain" description="Transposase TnpC homeodomain" evidence="5">
    <location>
        <begin position="27"/>
        <end position="84"/>
    </location>
</feature>
<dbReference type="Pfam" id="PF04219">
    <property type="entry name" value="DUF413"/>
    <property type="match status" value="1"/>
</dbReference>
<dbReference type="InterPro" id="IPR007335">
    <property type="entry name" value="DUF413"/>
</dbReference>
<keyword evidence="7" id="KW-1185">Reference proteome</keyword>
<feature type="compositionally biased region" description="Basic and acidic residues" evidence="3">
    <location>
        <begin position="83"/>
        <end position="95"/>
    </location>
</feature>
<dbReference type="EMBL" id="CP001103">
    <property type="protein sequence ID" value="AGV53809.1"/>
    <property type="molecule type" value="Genomic_DNA"/>
</dbReference>
<protein>
    <recommendedName>
        <fullName evidence="2">Macrodomain Ori protein</fullName>
    </recommendedName>
</protein>
<dbReference type="HOGENOM" id="CLU_023034_0_2_6"/>
<evidence type="ECO:0000313" key="6">
    <source>
        <dbReference type="EMBL" id="AGV53809.1"/>
    </source>
</evidence>
<dbReference type="PANTHER" id="PTHR33678">
    <property type="entry name" value="BLL1576 PROTEIN"/>
    <property type="match status" value="1"/>
</dbReference>
<dbReference type="KEGG" id="amc:MADE_000001022315"/>
<feature type="compositionally biased region" description="Basic residues" evidence="3">
    <location>
        <begin position="73"/>
        <end position="82"/>
    </location>
</feature>
<dbReference type="Proteomes" id="UP000001870">
    <property type="component" value="Chromosome"/>
</dbReference>
<reference evidence="6 7" key="2">
    <citation type="journal article" date="2015" name="Antonie Van Leeuwenhoek">
        <title>Ecophysiological diversity of a novel member of the genus Alteromonas, and description of Alteromonas mediterranea sp. nov.</title>
        <authorList>
            <person name="Ivanova E.P."/>
            <person name="Lopez-Perez M."/>
            <person name="Zabalos M."/>
            <person name="Nguyen S.H."/>
            <person name="Webb H.K."/>
            <person name="Ryan J."/>
            <person name="Lagutin K."/>
            <person name="Vyssotski M."/>
            <person name="Crawford R.J."/>
            <person name="Rodriguez-Valera F."/>
        </authorList>
    </citation>
    <scope>NUCLEOTIDE SEQUENCE [LARGE SCALE GENOMIC DNA]</scope>
    <source>
        <strain evidence="7">DSM 17117 / CIP 110805 / LMG 28347 / Deep ecotype</strain>
    </source>
</reference>
<evidence type="ECO:0000259" key="4">
    <source>
        <dbReference type="Pfam" id="PF03050"/>
    </source>
</evidence>
<comment type="similarity">
    <text evidence="1">Belongs to the MaoP family.</text>
</comment>
<evidence type="ECO:0000256" key="1">
    <source>
        <dbReference type="ARBA" id="ARBA00093464"/>
    </source>
</evidence>
<organism evidence="6 7">
    <name type="scientific">Alteromonas mediterranea (strain DSM 17117 / CIP 110805 / LMG 28347 / Deep ecotype)</name>
    <dbReference type="NCBI Taxonomy" id="1774373"/>
    <lineage>
        <taxon>Bacteria</taxon>
        <taxon>Pseudomonadati</taxon>
        <taxon>Pseudomonadota</taxon>
        <taxon>Gammaproteobacteria</taxon>
        <taxon>Alteromonadales</taxon>
        <taxon>Alteromonadaceae</taxon>
        <taxon>Alteromonas/Salinimonas group</taxon>
        <taxon>Alteromonas</taxon>
    </lineage>
</organism>
<dbReference type="InterPro" id="IPR052344">
    <property type="entry name" value="Transposase-related"/>
</dbReference>
<name>T2DLN6_ALTMD</name>
<proteinExistence type="inferred from homology"/>
<dbReference type="InterPro" id="IPR024463">
    <property type="entry name" value="Transposase_TnpC_homeodom"/>
</dbReference>
<dbReference type="RefSeq" id="WP_012518758.1">
    <property type="nucleotide sequence ID" value="NC_011138.3"/>
</dbReference>
<sequence>MKTRSISHLSPSEIEAAFAHQADEIAQLKQQLDWLKRQLFGRKSEKVLADNPAQSSLFDEGETLTLPAETKPVKAHTRSSQKQRRDSDLNDEGLRFDETVPQQIIDIPAPELQGADADQYELVDTKETCRLAQQPGSYVVLRFRRQVVRHKTTQTIKETPAPTNVLEGCYCDVSLLAGLMVDKAVYHLPLHRQHQRMLDSGITLSRATLINWIQKGIELLRPIAKAQWQHILQSKILAMDEVPIKAGRTKGAGRKPGHMKQTYFWPLYGDSDEVAFTWSNSRGMLHAQAQLQDYGYIMKRLAIRPSAKPYIDRQKFPYGFRKSGDFSIAEADLLTQYGKTLLQLETGELTPQNDDEAHFVDFISGKVEASNNLEKAWAKYVRLARGKKHFYTLHSSASNQSDYDDDFSDDEFDVA</sequence>
<accession>T2DLN6</accession>
<evidence type="ECO:0000313" key="7">
    <source>
        <dbReference type="Proteomes" id="UP000001870"/>
    </source>
</evidence>
<evidence type="ECO:0000259" key="5">
    <source>
        <dbReference type="Pfam" id="PF13007"/>
    </source>
</evidence>
<feature type="domain" description="Transposase IS66 central" evidence="4">
    <location>
        <begin position="170"/>
        <end position="298"/>
    </location>
</feature>
<gene>
    <name evidence="6" type="ORF">MADE_000001022315</name>
</gene>
<feature type="region of interest" description="Disordered" evidence="3">
    <location>
        <begin position="58"/>
        <end position="95"/>
    </location>
</feature>
<dbReference type="Pfam" id="PF13007">
    <property type="entry name" value="LZ_Tnp_IS66"/>
    <property type="match status" value="1"/>
</dbReference>
<dbReference type="InterPro" id="IPR004291">
    <property type="entry name" value="Transposase_IS66_central"/>
</dbReference>
<evidence type="ECO:0000256" key="3">
    <source>
        <dbReference type="SAM" id="MobiDB-lite"/>
    </source>
</evidence>
<dbReference type="PANTHER" id="PTHR33678:SF1">
    <property type="entry name" value="BLL1576 PROTEIN"/>
    <property type="match status" value="1"/>
</dbReference>
<dbReference type="Pfam" id="PF03050">
    <property type="entry name" value="DDE_Tnp_IS66"/>
    <property type="match status" value="1"/>
</dbReference>